<name>A0ABT7EV03_9RHOB</name>
<accession>A0ABT7EV03</accession>
<evidence type="ECO:0000313" key="1">
    <source>
        <dbReference type="EMBL" id="MDK3016172.1"/>
    </source>
</evidence>
<dbReference type="EMBL" id="JASNJD010000001">
    <property type="protein sequence ID" value="MDK3016172.1"/>
    <property type="molecule type" value="Genomic_DNA"/>
</dbReference>
<protein>
    <recommendedName>
        <fullName evidence="3">D-galactarate dehydratase</fullName>
    </recommendedName>
</protein>
<gene>
    <name evidence="1" type="ORF">QO033_00705</name>
</gene>
<proteinExistence type="predicted"/>
<keyword evidence="2" id="KW-1185">Reference proteome</keyword>
<reference evidence="1 2" key="1">
    <citation type="submission" date="2023-05" db="EMBL/GenBank/DDBJ databases">
        <title>Pseudodonghicola sp. nov.</title>
        <authorList>
            <person name="Huang J."/>
        </authorList>
    </citation>
    <scope>NUCLEOTIDE SEQUENCE [LARGE SCALE GENOMIC DNA]</scope>
    <source>
        <strain evidence="1 2">IC7</strain>
    </source>
</reference>
<dbReference type="Proteomes" id="UP001243757">
    <property type="component" value="Unassembled WGS sequence"/>
</dbReference>
<organism evidence="1 2">
    <name type="scientific">Pseudodonghicola flavimaris</name>
    <dbReference type="NCBI Taxonomy" id="3050036"/>
    <lineage>
        <taxon>Bacteria</taxon>
        <taxon>Pseudomonadati</taxon>
        <taxon>Pseudomonadota</taxon>
        <taxon>Alphaproteobacteria</taxon>
        <taxon>Rhodobacterales</taxon>
        <taxon>Paracoccaceae</taxon>
        <taxon>Pseudodonghicola</taxon>
    </lineage>
</organism>
<comment type="caution">
    <text evidence="1">The sequence shown here is derived from an EMBL/GenBank/DDBJ whole genome shotgun (WGS) entry which is preliminary data.</text>
</comment>
<evidence type="ECO:0000313" key="2">
    <source>
        <dbReference type="Proteomes" id="UP001243757"/>
    </source>
</evidence>
<evidence type="ECO:0008006" key="3">
    <source>
        <dbReference type="Google" id="ProtNLM"/>
    </source>
</evidence>
<dbReference type="RefSeq" id="WP_284478994.1">
    <property type="nucleotide sequence ID" value="NZ_JASNJD010000001.1"/>
</dbReference>
<sequence>MRYAAILPLVCLAGCAEVGDVAGRVRTGLSGLGLSLGNDMRAEAAAPVANPAAEVPVDAPAGAPVAALPDNAPVAAVPKAANGRLGTTVAGLGDPGKPGLWLQTPLVSAGGKGRVVWPSSGRWVAVALEPADGAVTSGSLMSLAAFQALGAPLTELIEVEVYAGG</sequence>